<organism evidence="1">
    <name type="scientific">marine sediment metagenome</name>
    <dbReference type="NCBI Taxonomy" id="412755"/>
    <lineage>
        <taxon>unclassified sequences</taxon>
        <taxon>metagenomes</taxon>
        <taxon>ecological metagenomes</taxon>
    </lineage>
</organism>
<name>A0A0F8YN73_9ZZZZ</name>
<feature type="non-terminal residue" evidence="1">
    <location>
        <position position="1"/>
    </location>
</feature>
<sequence>KYTNQLTKSLRVMNKVLDESEKDIKSAWKKTAQFNDAFTNVWGRAMDEVAKSTKSRDAIVRNLNEALEENIESFGDVLRARQRHLILGERIAKAGSNASDRLVKAHNKLGKALGQSTQGIEDHAQNIGDTVKRGVRAFFSLEAAAVNLTRSLRQLVGDFRTQLEVGSRMGALGNQFVAMTQGIDPQALIEMMAASRQASFAFGDMDDYMSLVLTQQDKYNNQIGDLTKASKFATDMFMVLGKSGIKPSAKSMDLMGGSFRMLNKIAAVTSEQFAQMVEQVAADTDVQLRLRVAHKDQRAAILAGIVKQIEMNVAMGLTAEQAQAAALALGKIAGGGAKE</sequence>
<proteinExistence type="predicted"/>
<feature type="non-terminal residue" evidence="1">
    <location>
        <position position="339"/>
    </location>
</feature>
<accession>A0A0F8YN73</accession>
<comment type="caution">
    <text evidence="1">The sequence shown here is derived from an EMBL/GenBank/DDBJ whole genome shotgun (WGS) entry which is preliminary data.</text>
</comment>
<evidence type="ECO:0000313" key="1">
    <source>
        <dbReference type="EMBL" id="KKK49531.1"/>
    </source>
</evidence>
<reference evidence="1" key="1">
    <citation type="journal article" date="2015" name="Nature">
        <title>Complex archaea that bridge the gap between prokaryotes and eukaryotes.</title>
        <authorList>
            <person name="Spang A."/>
            <person name="Saw J.H."/>
            <person name="Jorgensen S.L."/>
            <person name="Zaremba-Niedzwiedzka K."/>
            <person name="Martijn J."/>
            <person name="Lind A.E."/>
            <person name="van Eijk R."/>
            <person name="Schleper C."/>
            <person name="Guy L."/>
            <person name="Ettema T.J."/>
        </authorList>
    </citation>
    <scope>NUCLEOTIDE SEQUENCE</scope>
</reference>
<dbReference type="EMBL" id="LAZR01068494">
    <property type="protein sequence ID" value="KKK49531.1"/>
    <property type="molecule type" value="Genomic_DNA"/>
</dbReference>
<gene>
    <name evidence="1" type="ORF">LCGC14_3134120</name>
</gene>
<protein>
    <submittedName>
        <fullName evidence="1">Uncharacterized protein</fullName>
    </submittedName>
</protein>
<dbReference type="AlphaFoldDB" id="A0A0F8YN73"/>